<accession>A0A1J0WGN2</accession>
<keyword evidence="1" id="KW-0732">Signal</keyword>
<name>A0A1J0WGN2_9RHOB</name>
<dbReference type="Pfam" id="PF10670">
    <property type="entry name" value="DUF4198"/>
    <property type="match status" value="1"/>
</dbReference>
<dbReference type="OrthoDB" id="581894at2"/>
<gene>
    <name evidence="2" type="ORF">BOO69_07885</name>
</gene>
<evidence type="ECO:0008006" key="4">
    <source>
        <dbReference type="Google" id="ProtNLM"/>
    </source>
</evidence>
<reference evidence="2 3" key="1">
    <citation type="submission" date="2016-11" db="EMBL/GenBank/DDBJ databases">
        <title>Complete genome sequence of Sulfitobacter sp. AM1-D1, a toxic bacteria associated with marine dinoflagellate Alexandrium minutum in East China Sea.</title>
        <authorList>
            <person name="Yang Q."/>
            <person name="Zhang X."/>
            <person name="Tian X."/>
        </authorList>
    </citation>
    <scope>NUCLEOTIDE SEQUENCE [LARGE SCALE GENOMIC DNA]</scope>
    <source>
        <strain evidence="2 3">AM1-D1</strain>
    </source>
</reference>
<dbReference type="Proteomes" id="UP000181897">
    <property type="component" value="Chromosome"/>
</dbReference>
<dbReference type="AlphaFoldDB" id="A0A1J0WGN2"/>
<protein>
    <recommendedName>
        <fullName evidence="4">DUF4198 domain-containing protein</fullName>
    </recommendedName>
</protein>
<evidence type="ECO:0000256" key="1">
    <source>
        <dbReference type="SAM" id="SignalP"/>
    </source>
</evidence>
<dbReference type="EMBL" id="CP018076">
    <property type="protein sequence ID" value="APE43344.1"/>
    <property type="molecule type" value="Genomic_DNA"/>
</dbReference>
<proteinExistence type="predicted"/>
<dbReference type="InterPro" id="IPR019613">
    <property type="entry name" value="DUF4198"/>
</dbReference>
<dbReference type="STRING" id="1917485.BOO69_07885"/>
<keyword evidence="3" id="KW-1185">Reference proteome</keyword>
<dbReference type="KEGG" id="suam:BOO69_07885"/>
<sequence length="272" mass="30076">MYLPRFLLPVALCALPFSPALSHEFWIEPLDYQVENGGTIQGDFRNGEQFVGNILAYFNKSTHLYVMVADGVGTRLKPRAGDRPALDVEAPVDDALVAVVYESTPQYVTYREWEKFVGFTEHKDFKNALATHEANGWSKERVRERYTRHVKALIAVGSGAGADQTVGLATEFTALTNPYAPGFEGPMEVKLTYDSAPRPDAQVEVFDRAPDDSVSITLHRTDAEGIARIPVTPGHEYLFDAVTLREAPDAGQAEDSPVWETLWAALTFEVPG</sequence>
<feature type="signal peptide" evidence="1">
    <location>
        <begin position="1"/>
        <end position="22"/>
    </location>
</feature>
<organism evidence="2 3">
    <name type="scientific">Sulfitobacter alexandrii</name>
    <dbReference type="NCBI Taxonomy" id="1917485"/>
    <lineage>
        <taxon>Bacteria</taxon>
        <taxon>Pseudomonadati</taxon>
        <taxon>Pseudomonadota</taxon>
        <taxon>Alphaproteobacteria</taxon>
        <taxon>Rhodobacterales</taxon>
        <taxon>Roseobacteraceae</taxon>
        <taxon>Sulfitobacter</taxon>
    </lineage>
</organism>
<evidence type="ECO:0000313" key="3">
    <source>
        <dbReference type="Proteomes" id="UP000181897"/>
    </source>
</evidence>
<evidence type="ECO:0000313" key="2">
    <source>
        <dbReference type="EMBL" id="APE43344.1"/>
    </source>
</evidence>
<dbReference type="RefSeq" id="WP_071971676.1">
    <property type="nucleotide sequence ID" value="NZ_CP018076.1"/>
</dbReference>
<feature type="chain" id="PRO_5012498223" description="DUF4198 domain-containing protein" evidence="1">
    <location>
        <begin position="23"/>
        <end position="272"/>
    </location>
</feature>